<name>A0A5K7ZBA6_9BACT</name>
<protein>
    <submittedName>
        <fullName evidence="1">Uncharacterized protein</fullName>
    </submittedName>
</protein>
<sequence>MDPVDAQAKAKAALSELLSEVKNGKTPIAIERIVNDIDKNVRLARFPGWQNTRAREREVQKALRKVVYVKYKIKNQDLFDKAYGYIVQYY</sequence>
<dbReference type="KEGG" id="dwd:DSCW_48760"/>
<gene>
    <name evidence="1" type="ORF">DSCW_48760</name>
</gene>
<evidence type="ECO:0000313" key="2">
    <source>
        <dbReference type="Proteomes" id="UP000427769"/>
    </source>
</evidence>
<organism evidence="1 2">
    <name type="scientific">Desulfosarcina widdelii</name>
    <dbReference type="NCBI Taxonomy" id="947919"/>
    <lineage>
        <taxon>Bacteria</taxon>
        <taxon>Pseudomonadati</taxon>
        <taxon>Thermodesulfobacteriota</taxon>
        <taxon>Desulfobacteria</taxon>
        <taxon>Desulfobacterales</taxon>
        <taxon>Desulfosarcinaceae</taxon>
        <taxon>Desulfosarcina</taxon>
    </lineage>
</organism>
<dbReference type="RefSeq" id="WP_197740415.1">
    <property type="nucleotide sequence ID" value="NZ_AP021875.1"/>
</dbReference>
<dbReference type="Proteomes" id="UP000427769">
    <property type="component" value="Chromosome"/>
</dbReference>
<accession>A0A5K7ZBA6</accession>
<keyword evidence="2" id="KW-1185">Reference proteome</keyword>
<dbReference type="EMBL" id="AP021875">
    <property type="protein sequence ID" value="BBO77459.1"/>
    <property type="molecule type" value="Genomic_DNA"/>
</dbReference>
<dbReference type="AlphaFoldDB" id="A0A5K7ZBA6"/>
<proteinExistence type="predicted"/>
<evidence type="ECO:0000313" key="1">
    <source>
        <dbReference type="EMBL" id="BBO77459.1"/>
    </source>
</evidence>
<reference evidence="1 2" key="1">
    <citation type="submission" date="2019-11" db="EMBL/GenBank/DDBJ databases">
        <title>Comparative genomics of hydrocarbon-degrading Desulfosarcina strains.</title>
        <authorList>
            <person name="Watanabe M."/>
            <person name="Kojima H."/>
            <person name="Fukui M."/>
        </authorList>
    </citation>
    <scope>NUCLEOTIDE SEQUENCE [LARGE SCALE GENOMIC DNA]</scope>
    <source>
        <strain evidence="1 2">PP31</strain>
    </source>
</reference>